<keyword evidence="2" id="KW-0520">NAD</keyword>
<protein>
    <recommendedName>
        <fullName evidence="2">NADH-quinone oxidoreductase subunit J</fullName>
        <ecNumber evidence="2">7.1.1.-</ecNumber>
    </recommendedName>
</protein>
<feature type="transmembrane region" description="Helical" evidence="2">
    <location>
        <begin position="139"/>
        <end position="159"/>
    </location>
</feature>
<name>A0A2T2WYI8_9FIRM</name>
<dbReference type="Proteomes" id="UP000242699">
    <property type="component" value="Unassembled WGS sequence"/>
</dbReference>
<keyword evidence="2" id="KW-1133">Transmembrane helix</keyword>
<dbReference type="InterPro" id="IPR042106">
    <property type="entry name" value="Nuo/plastoQ_OxRdtase_6_NuoJ"/>
</dbReference>
<comment type="catalytic activity">
    <reaction evidence="2">
        <text>a quinone + NADH + 5 H(+)(in) = a quinol + NAD(+) + 4 H(+)(out)</text>
        <dbReference type="Rhea" id="RHEA:57888"/>
        <dbReference type="ChEBI" id="CHEBI:15378"/>
        <dbReference type="ChEBI" id="CHEBI:24646"/>
        <dbReference type="ChEBI" id="CHEBI:57540"/>
        <dbReference type="ChEBI" id="CHEBI:57945"/>
        <dbReference type="ChEBI" id="CHEBI:132124"/>
    </reaction>
</comment>
<evidence type="ECO:0000256" key="2">
    <source>
        <dbReference type="RuleBase" id="RU004429"/>
    </source>
</evidence>
<keyword evidence="2" id="KW-0812">Transmembrane</keyword>
<sequence length="195" mass="20765">MVGIVILAILAISASVGVVTARQPVHSALYLVGNILSLALLYLMLKAEFLAAAQVIVYAGAIMVLFLFVVTLLTAGKEERELPEDLPGQRIVAGILSVIVGGVFVALAIKYPGPTLKAPLPSHFGDLTGIGRLLWGPDFIYLVAIAIMLVSAALGVLVLNPPRKRRQQEAEAREQRAESKASPETTRKEREGTGS</sequence>
<reference evidence="4 5" key="1">
    <citation type="journal article" date="2014" name="BMC Genomics">
        <title>Comparison of environmental and isolate Sulfobacillus genomes reveals diverse carbon, sulfur, nitrogen, and hydrogen metabolisms.</title>
        <authorList>
            <person name="Justice N.B."/>
            <person name="Norman A."/>
            <person name="Brown C.T."/>
            <person name="Singh A."/>
            <person name="Thomas B.C."/>
            <person name="Banfield J.F."/>
        </authorList>
    </citation>
    <scope>NUCLEOTIDE SEQUENCE [LARGE SCALE GENOMIC DNA]</scope>
    <source>
        <strain evidence="4">AMDSBA1</strain>
    </source>
</reference>
<feature type="transmembrane region" description="Helical" evidence="2">
    <location>
        <begin position="27"/>
        <end position="45"/>
    </location>
</feature>
<feature type="region of interest" description="Disordered" evidence="3">
    <location>
        <begin position="165"/>
        <end position="195"/>
    </location>
</feature>
<keyword evidence="2" id="KW-1003">Cell membrane</keyword>
<feature type="transmembrane region" description="Helical" evidence="2">
    <location>
        <begin position="88"/>
        <end position="109"/>
    </location>
</feature>
<comment type="subcellular location">
    <subcellularLocation>
        <location evidence="2">Cell membrane</location>
        <topology evidence="2">Multi-pass membrane protein</topology>
    </subcellularLocation>
</comment>
<comment type="caution">
    <text evidence="4">The sequence shown here is derived from an EMBL/GenBank/DDBJ whole genome shotgun (WGS) entry which is preliminary data.</text>
</comment>
<dbReference type="EC" id="7.1.1.-" evidence="2"/>
<gene>
    <name evidence="4" type="ORF">C7B43_11970</name>
</gene>
<dbReference type="GO" id="GO:0005886">
    <property type="term" value="C:plasma membrane"/>
    <property type="evidence" value="ECO:0007669"/>
    <property type="project" value="UniProtKB-SubCell"/>
</dbReference>
<evidence type="ECO:0000256" key="3">
    <source>
        <dbReference type="SAM" id="MobiDB-lite"/>
    </source>
</evidence>
<keyword evidence="2" id="KW-0874">Quinone</keyword>
<comment type="similarity">
    <text evidence="1 2">Belongs to the complex I subunit 6 family.</text>
</comment>
<dbReference type="Pfam" id="PF00499">
    <property type="entry name" value="Oxidored_q3"/>
    <property type="match status" value="1"/>
</dbReference>
<organism evidence="4 5">
    <name type="scientific">Sulfobacillus benefaciens</name>
    <dbReference type="NCBI Taxonomy" id="453960"/>
    <lineage>
        <taxon>Bacteria</taxon>
        <taxon>Bacillati</taxon>
        <taxon>Bacillota</taxon>
        <taxon>Clostridia</taxon>
        <taxon>Eubacteriales</taxon>
        <taxon>Clostridiales Family XVII. Incertae Sedis</taxon>
        <taxon>Sulfobacillus</taxon>
    </lineage>
</organism>
<dbReference type="GO" id="GO:0048038">
    <property type="term" value="F:quinone binding"/>
    <property type="evidence" value="ECO:0007669"/>
    <property type="project" value="UniProtKB-UniRule"/>
</dbReference>
<dbReference type="Gene3D" id="1.20.120.1200">
    <property type="entry name" value="NADH-ubiquinone/plastoquinone oxidoreductase chain 6, subunit NuoJ"/>
    <property type="match status" value="1"/>
</dbReference>
<evidence type="ECO:0000313" key="4">
    <source>
        <dbReference type="EMBL" id="PSR27305.1"/>
    </source>
</evidence>
<evidence type="ECO:0000313" key="5">
    <source>
        <dbReference type="Proteomes" id="UP000242699"/>
    </source>
</evidence>
<dbReference type="AlphaFoldDB" id="A0A2T2WYI8"/>
<comment type="function">
    <text evidence="2">NDH-1 shuttles electrons from NADH, via FMN and iron-sulfur (Fe-S) centers, to quinones in the respiratory chain. Couples the redox reaction to proton translocation (for every two electrons transferred, four hydrogen ions are translocated across the cytoplasmic membrane), and thus conserves the redox energy in a proton gradient.</text>
</comment>
<feature type="compositionally biased region" description="Basic and acidic residues" evidence="3">
    <location>
        <begin position="167"/>
        <end position="195"/>
    </location>
</feature>
<dbReference type="EMBL" id="PXYT01000027">
    <property type="protein sequence ID" value="PSR27305.1"/>
    <property type="molecule type" value="Genomic_DNA"/>
</dbReference>
<dbReference type="PANTHER" id="PTHR33269">
    <property type="entry name" value="NADH-UBIQUINONE OXIDOREDUCTASE CHAIN 6"/>
    <property type="match status" value="1"/>
</dbReference>
<comment type="caution">
    <text evidence="2">Lacks conserved residue(s) required for the propagation of feature annotation.</text>
</comment>
<feature type="transmembrane region" description="Helical" evidence="2">
    <location>
        <begin position="57"/>
        <end position="76"/>
    </location>
</feature>
<accession>A0A2T2WYI8</accession>
<keyword evidence="2" id="KW-0472">Membrane</keyword>
<proteinExistence type="inferred from homology"/>
<dbReference type="InterPro" id="IPR001457">
    <property type="entry name" value="NADH_UbQ/plastoQ_OxRdtase_su6"/>
</dbReference>
<dbReference type="GO" id="GO:0008137">
    <property type="term" value="F:NADH dehydrogenase (ubiquinone) activity"/>
    <property type="evidence" value="ECO:0007669"/>
    <property type="project" value="UniProtKB-UniRule"/>
</dbReference>
<evidence type="ECO:0000256" key="1">
    <source>
        <dbReference type="ARBA" id="ARBA00005698"/>
    </source>
</evidence>
<dbReference type="PANTHER" id="PTHR33269:SF17">
    <property type="entry name" value="NADH-UBIQUINONE OXIDOREDUCTASE CHAIN 6"/>
    <property type="match status" value="1"/>
</dbReference>